<dbReference type="GO" id="GO:0006631">
    <property type="term" value="P:fatty acid metabolic process"/>
    <property type="evidence" value="ECO:0007669"/>
    <property type="project" value="TreeGrafter"/>
</dbReference>
<proteinExistence type="predicted"/>
<dbReference type="InterPro" id="IPR000873">
    <property type="entry name" value="AMP-dep_synth/lig_dom"/>
</dbReference>
<dbReference type="Gene3D" id="3.40.50.12780">
    <property type="entry name" value="N-terminal domain of ligase-like"/>
    <property type="match status" value="1"/>
</dbReference>
<gene>
    <name evidence="2" type="ORF">CONCODRAFT_3326</name>
</gene>
<reference evidence="2 3" key="1">
    <citation type="journal article" date="2015" name="Genome Biol. Evol.">
        <title>Phylogenomic analyses indicate that early fungi evolved digesting cell walls of algal ancestors of land plants.</title>
        <authorList>
            <person name="Chang Y."/>
            <person name="Wang S."/>
            <person name="Sekimoto S."/>
            <person name="Aerts A.L."/>
            <person name="Choi C."/>
            <person name="Clum A."/>
            <person name="LaButti K.M."/>
            <person name="Lindquist E.A."/>
            <person name="Yee Ngan C."/>
            <person name="Ohm R.A."/>
            <person name="Salamov A.A."/>
            <person name="Grigoriev I.V."/>
            <person name="Spatafora J.W."/>
            <person name="Berbee M.L."/>
        </authorList>
    </citation>
    <scope>NUCLEOTIDE SEQUENCE [LARGE SCALE GENOMIC DNA]</scope>
    <source>
        <strain evidence="2 3">NRRL 28638</strain>
    </source>
</reference>
<dbReference type="InterPro" id="IPR042099">
    <property type="entry name" value="ANL_N_sf"/>
</dbReference>
<dbReference type="SUPFAM" id="SSF56801">
    <property type="entry name" value="Acetyl-CoA synthetase-like"/>
    <property type="match status" value="1"/>
</dbReference>
<name>A0A137PF89_CONC2</name>
<dbReference type="GO" id="GO:0031956">
    <property type="term" value="F:medium-chain fatty acid-CoA ligase activity"/>
    <property type="evidence" value="ECO:0007669"/>
    <property type="project" value="TreeGrafter"/>
</dbReference>
<dbReference type="Pfam" id="PF00501">
    <property type="entry name" value="AMP-binding"/>
    <property type="match status" value="1"/>
</dbReference>
<evidence type="ECO:0000313" key="2">
    <source>
        <dbReference type="EMBL" id="KXN73645.1"/>
    </source>
</evidence>
<dbReference type="OrthoDB" id="429813at2759"/>
<evidence type="ECO:0000313" key="3">
    <source>
        <dbReference type="Proteomes" id="UP000070444"/>
    </source>
</evidence>
<evidence type="ECO:0000259" key="1">
    <source>
        <dbReference type="Pfam" id="PF00501"/>
    </source>
</evidence>
<keyword evidence="3" id="KW-1185">Reference proteome</keyword>
<feature type="non-terminal residue" evidence="2">
    <location>
        <position position="334"/>
    </location>
</feature>
<dbReference type="EMBL" id="KQ964433">
    <property type="protein sequence ID" value="KXN73645.1"/>
    <property type="molecule type" value="Genomic_DNA"/>
</dbReference>
<feature type="domain" description="AMP-dependent synthetase/ligase" evidence="1">
    <location>
        <begin position="38"/>
        <end position="329"/>
    </location>
</feature>
<sequence length="334" mass="38030">MNFHIPTSGRFIDLLKYNSEVFPNLSGLSINIGSKGYDYVTLNWLQYYSLVVKMSSHLLNNLDIDFTSSRSTIAVLSNPSTDYFFYTLGFMQLNFVPLHLSTRISDDSCVHLLEKGNVSGILVSEEFYERGIGLQNKLSDRIEVLKMKRLDYNEVMSIELSASELLKVSNYTNFTNQGNELSYYLHSTGSTSIHPKLIPIKNSVLFGQTSRPLQDSFEYPRKESMIAPLPLYHTAGQMFNLHRAIRWCQHIIAPPSLEGGILNGAMILDLMDYIHFDIINWLPKLMIELIDYCNTIPHAEGWDKLIKWGGSHEVGGAPLPQDYMDQFLNNGQKL</sequence>
<organism evidence="2 3">
    <name type="scientific">Conidiobolus coronatus (strain ATCC 28846 / CBS 209.66 / NRRL 28638)</name>
    <name type="common">Delacroixia coronata</name>
    <dbReference type="NCBI Taxonomy" id="796925"/>
    <lineage>
        <taxon>Eukaryota</taxon>
        <taxon>Fungi</taxon>
        <taxon>Fungi incertae sedis</taxon>
        <taxon>Zoopagomycota</taxon>
        <taxon>Entomophthoromycotina</taxon>
        <taxon>Entomophthoromycetes</taxon>
        <taxon>Entomophthorales</taxon>
        <taxon>Ancylistaceae</taxon>
        <taxon>Conidiobolus</taxon>
    </lineage>
</organism>
<dbReference type="PANTHER" id="PTHR43201">
    <property type="entry name" value="ACYL-COA SYNTHETASE"/>
    <property type="match status" value="1"/>
</dbReference>
<dbReference type="Proteomes" id="UP000070444">
    <property type="component" value="Unassembled WGS sequence"/>
</dbReference>
<accession>A0A137PF89</accession>
<protein>
    <recommendedName>
        <fullName evidence="1">AMP-dependent synthetase/ligase domain-containing protein</fullName>
    </recommendedName>
</protein>
<dbReference type="AlphaFoldDB" id="A0A137PF89"/>
<dbReference type="PANTHER" id="PTHR43201:SF3">
    <property type="entry name" value="ENZYME, PUTATIVE (JCVI)-RELATED"/>
    <property type="match status" value="1"/>
</dbReference>